<protein>
    <submittedName>
        <fullName evidence="2">HalOD1 output domain-containing protein</fullName>
    </submittedName>
</protein>
<name>A0ABD5SQU1_9EURY</name>
<comment type="caution">
    <text evidence="2">The sequence shown here is derived from an EMBL/GenBank/DDBJ whole genome shotgun (WGS) entry which is preliminary data.</text>
</comment>
<dbReference type="EMBL" id="JBHSWV010000207">
    <property type="protein sequence ID" value="MFC6765972.1"/>
    <property type="molecule type" value="Genomic_DNA"/>
</dbReference>
<dbReference type="Proteomes" id="UP001596383">
    <property type="component" value="Unassembled WGS sequence"/>
</dbReference>
<dbReference type="AlphaFoldDB" id="A0ABD5SQU1"/>
<dbReference type="RefSeq" id="WP_273738960.1">
    <property type="nucleotide sequence ID" value="NZ_JAQIVI010000207.1"/>
</dbReference>
<evidence type="ECO:0000259" key="1">
    <source>
        <dbReference type="Pfam" id="PF18545"/>
    </source>
</evidence>
<reference evidence="2 3" key="1">
    <citation type="journal article" date="2019" name="Int. J. Syst. Evol. Microbiol.">
        <title>The Global Catalogue of Microorganisms (GCM) 10K type strain sequencing project: providing services to taxonomists for standard genome sequencing and annotation.</title>
        <authorList>
            <consortium name="The Broad Institute Genomics Platform"/>
            <consortium name="The Broad Institute Genome Sequencing Center for Infectious Disease"/>
            <person name="Wu L."/>
            <person name="Ma J."/>
        </authorList>
    </citation>
    <scope>NUCLEOTIDE SEQUENCE [LARGE SCALE GENOMIC DNA]</scope>
    <source>
        <strain evidence="2 3">LMG 29247</strain>
    </source>
</reference>
<evidence type="ECO:0000313" key="3">
    <source>
        <dbReference type="Proteomes" id="UP001596383"/>
    </source>
</evidence>
<evidence type="ECO:0000313" key="2">
    <source>
        <dbReference type="EMBL" id="MFC6765972.1"/>
    </source>
</evidence>
<organism evidence="2 3">
    <name type="scientific">Natrinema soli</name>
    <dbReference type="NCBI Taxonomy" id="1930624"/>
    <lineage>
        <taxon>Archaea</taxon>
        <taxon>Methanobacteriati</taxon>
        <taxon>Methanobacteriota</taxon>
        <taxon>Stenosarchaea group</taxon>
        <taxon>Halobacteria</taxon>
        <taxon>Halobacteriales</taxon>
        <taxon>Natrialbaceae</taxon>
        <taxon>Natrinema</taxon>
    </lineage>
</organism>
<dbReference type="InterPro" id="IPR040624">
    <property type="entry name" value="HalOD1"/>
</dbReference>
<gene>
    <name evidence="2" type="ORF">ACFQE6_13545</name>
</gene>
<accession>A0ABD5SQU1</accession>
<dbReference type="Pfam" id="PF18545">
    <property type="entry name" value="HalOD1"/>
    <property type="match status" value="1"/>
</dbReference>
<keyword evidence="3" id="KW-1185">Reference proteome</keyword>
<sequence>METTLVGTEIVERVADREGIDPVDLNDRLYDVIDADALETLTNTSDRQSQANLCVEFAYHGYAVTVVESGKIIIDEQPTETKTDESSQKKSVDD</sequence>
<feature type="domain" description="Halobacterial output" evidence="1">
    <location>
        <begin position="6"/>
        <end position="75"/>
    </location>
</feature>
<proteinExistence type="predicted"/>